<gene>
    <name evidence="4" type="ORF">Ani05nite_04860</name>
</gene>
<reference evidence="4" key="1">
    <citation type="submission" date="2021-01" db="EMBL/GenBank/DDBJ databases">
        <title>Whole genome shotgun sequence of Actinoplanes nipponensis NBRC 14063.</title>
        <authorList>
            <person name="Komaki H."/>
            <person name="Tamura T."/>
        </authorList>
    </citation>
    <scope>NUCLEOTIDE SEQUENCE</scope>
    <source>
        <strain evidence="4">NBRC 14063</strain>
    </source>
</reference>
<evidence type="ECO:0000313" key="4">
    <source>
        <dbReference type="EMBL" id="GIE46952.1"/>
    </source>
</evidence>
<dbReference type="PANTHER" id="PTHR34216">
    <property type="match status" value="1"/>
</dbReference>
<comment type="caution">
    <text evidence="4">The sequence shown here is derived from an EMBL/GenBank/DDBJ whole genome shotgun (WGS) entry which is preliminary data.</text>
</comment>
<evidence type="ECO:0000313" key="5">
    <source>
        <dbReference type="Proteomes" id="UP000647172"/>
    </source>
</evidence>
<dbReference type="InterPro" id="IPR011330">
    <property type="entry name" value="Glyco_hydro/deAcase_b/a-brl"/>
</dbReference>
<organism evidence="4 5">
    <name type="scientific">Actinoplanes nipponensis</name>
    <dbReference type="NCBI Taxonomy" id="135950"/>
    <lineage>
        <taxon>Bacteria</taxon>
        <taxon>Bacillati</taxon>
        <taxon>Actinomycetota</taxon>
        <taxon>Actinomycetes</taxon>
        <taxon>Micromonosporales</taxon>
        <taxon>Micromonosporaceae</taxon>
        <taxon>Actinoplanes</taxon>
    </lineage>
</organism>
<accession>A0A919JC99</accession>
<sequence length="346" mass="37876">MTYAQRWAAAAAGCLPRLLERSRTRPGVTILMYHALSSGPVGLGDWCLLSAAHFRWQMRYLRTYFEVLALSEAVTRLQEGAVTTPVAVVTFDDGFQGVRDAGLPVLREFGVPATVFLNTGFVDTGRTVWFCRIVRALALTDRETLRWRGHRYALGSPSARRAASADLQHRLKQLHPDVVEQEVGAIETQLAPHAPGRGDPWRVLSSAAIRELAGSGLVEFGAHTDTHTILTRVDADRAAREIDRSIRATRDLTGRPCELFAYPNGTAQDYDAGTTALLRDLGIRAAVTTRPGLNTASTPLLELRRDGVGGGHGLLTFPAQIHHSREHLRAAIAAREHRTAARVTVD</sequence>
<protein>
    <submittedName>
        <fullName evidence="4">Polysaccharide deacetylase</fullName>
    </submittedName>
</protein>
<proteinExistence type="predicted"/>
<dbReference type="CDD" id="cd10918">
    <property type="entry name" value="CE4_NodB_like_5s_6s"/>
    <property type="match status" value="1"/>
</dbReference>
<evidence type="ECO:0000256" key="1">
    <source>
        <dbReference type="ARBA" id="ARBA00004613"/>
    </source>
</evidence>
<feature type="domain" description="NodB homology" evidence="3">
    <location>
        <begin position="85"/>
        <end position="346"/>
    </location>
</feature>
<dbReference type="Gene3D" id="3.20.20.370">
    <property type="entry name" value="Glycoside hydrolase/deacetylase"/>
    <property type="match status" value="1"/>
</dbReference>
<evidence type="ECO:0000256" key="2">
    <source>
        <dbReference type="ARBA" id="ARBA00022729"/>
    </source>
</evidence>
<name>A0A919JC99_9ACTN</name>
<dbReference type="AlphaFoldDB" id="A0A919JC99"/>
<keyword evidence="2" id="KW-0732">Signal</keyword>
<evidence type="ECO:0000259" key="3">
    <source>
        <dbReference type="PROSITE" id="PS51677"/>
    </source>
</evidence>
<dbReference type="PANTHER" id="PTHR34216:SF3">
    <property type="entry name" value="POLY-BETA-1,6-N-ACETYL-D-GLUCOSAMINE N-DEACETYLASE"/>
    <property type="match status" value="1"/>
</dbReference>
<dbReference type="PROSITE" id="PS51677">
    <property type="entry name" value="NODB"/>
    <property type="match status" value="1"/>
</dbReference>
<dbReference type="GO" id="GO:0016810">
    <property type="term" value="F:hydrolase activity, acting on carbon-nitrogen (but not peptide) bonds"/>
    <property type="evidence" value="ECO:0007669"/>
    <property type="project" value="InterPro"/>
</dbReference>
<dbReference type="Pfam" id="PF01522">
    <property type="entry name" value="Polysacc_deac_1"/>
    <property type="match status" value="1"/>
</dbReference>
<dbReference type="GO" id="GO:0005975">
    <property type="term" value="P:carbohydrate metabolic process"/>
    <property type="evidence" value="ECO:0007669"/>
    <property type="project" value="InterPro"/>
</dbReference>
<dbReference type="EMBL" id="BOMQ01000008">
    <property type="protein sequence ID" value="GIE46952.1"/>
    <property type="molecule type" value="Genomic_DNA"/>
</dbReference>
<dbReference type="SUPFAM" id="SSF88713">
    <property type="entry name" value="Glycoside hydrolase/deacetylase"/>
    <property type="match status" value="1"/>
</dbReference>
<dbReference type="Proteomes" id="UP000647172">
    <property type="component" value="Unassembled WGS sequence"/>
</dbReference>
<keyword evidence="5" id="KW-1185">Reference proteome</keyword>
<dbReference type="InterPro" id="IPR002509">
    <property type="entry name" value="NODB_dom"/>
</dbReference>
<comment type="subcellular location">
    <subcellularLocation>
        <location evidence="1">Secreted</location>
    </subcellularLocation>
</comment>
<dbReference type="InterPro" id="IPR051398">
    <property type="entry name" value="Polysacch_Deacetylase"/>
</dbReference>
<dbReference type="GO" id="GO:0005576">
    <property type="term" value="C:extracellular region"/>
    <property type="evidence" value="ECO:0007669"/>
    <property type="project" value="UniProtKB-SubCell"/>
</dbReference>